<evidence type="ECO:0000313" key="2">
    <source>
        <dbReference type="EMBL" id="CAI8729912.1"/>
    </source>
</evidence>
<dbReference type="OMA" id="WLRGMSK"/>
<accession>A0AA35XZ77</accession>
<feature type="transmembrane region" description="Helical" evidence="1">
    <location>
        <begin position="29"/>
        <end position="49"/>
    </location>
</feature>
<dbReference type="EMBL" id="OX458332">
    <property type="protein sequence ID" value="CAI8729912.1"/>
    <property type="molecule type" value="Genomic_DNA"/>
</dbReference>
<feature type="transmembrane region" description="Helical" evidence="1">
    <location>
        <begin position="78"/>
        <end position="103"/>
    </location>
</feature>
<dbReference type="GO" id="GO:0016020">
    <property type="term" value="C:membrane"/>
    <property type="evidence" value="ECO:0007669"/>
    <property type="project" value="InterPro"/>
</dbReference>
<sequence length="143" mass="15278">MNPLKLAILALLLLPIAEIYVLIRVGSVLGFLPTLMLLGSAALAGTYLMQTQGLKTFGRIQQSLEAGRLPAQDMIEGGLILAAGILLLIPGFISDGASLVLLLPASRRWLADHLVNHVLQGFQPAAPPDSGSRTIEGQFRRED</sequence>
<gene>
    <name evidence="2" type="ORF">MCNOR_0258</name>
</gene>
<evidence type="ECO:0000313" key="3">
    <source>
        <dbReference type="Proteomes" id="UP001158598"/>
    </source>
</evidence>
<keyword evidence="1" id="KW-0472">Membrane</keyword>
<dbReference type="NCBIfam" id="NF008528">
    <property type="entry name" value="PRK11463.1-2"/>
    <property type="match status" value="1"/>
</dbReference>
<organism evidence="2 3">
    <name type="scientific">Methylococcus capsulatus</name>
    <dbReference type="NCBI Taxonomy" id="414"/>
    <lineage>
        <taxon>Bacteria</taxon>
        <taxon>Pseudomonadati</taxon>
        <taxon>Pseudomonadota</taxon>
        <taxon>Gammaproteobacteria</taxon>
        <taxon>Methylococcales</taxon>
        <taxon>Methylococcaceae</taxon>
        <taxon>Methylococcus</taxon>
    </lineage>
</organism>
<dbReference type="PANTHER" id="PTHR35335">
    <property type="entry name" value="UPF0716 PROTEIN FXSA"/>
    <property type="match status" value="1"/>
</dbReference>
<name>A0AA35XZ77_METCP</name>
<dbReference type="GeneID" id="88223333"/>
<protein>
    <submittedName>
        <fullName evidence="2">FxsA protein</fullName>
    </submittedName>
</protein>
<dbReference type="PANTHER" id="PTHR35335:SF1">
    <property type="entry name" value="UPF0716 PROTEIN FXSA"/>
    <property type="match status" value="1"/>
</dbReference>
<dbReference type="AlphaFoldDB" id="A0AA35XZ77"/>
<keyword evidence="1" id="KW-1133">Transmembrane helix</keyword>
<evidence type="ECO:0000256" key="1">
    <source>
        <dbReference type="SAM" id="Phobius"/>
    </source>
</evidence>
<dbReference type="RefSeq" id="WP_010960339.1">
    <property type="nucleotide sequence ID" value="NZ_CP079096.1"/>
</dbReference>
<keyword evidence="1" id="KW-0812">Transmembrane</keyword>
<dbReference type="InterPro" id="IPR007313">
    <property type="entry name" value="FxsA"/>
</dbReference>
<dbReference type="Proteomes" id="UP001158598">
    <property type="component" value="Chromosome"/>
</dbReference>
<dbReference type="Pfam" id="PF04186">
    <property type="entry name" value="FxsA"/>
    <property type="match status" value="1"/>
</dbReference>
<proteinExistence type="predicted"/>
<reference evidence="2" key="1">
    <citation type="submission" date="2023-03" db="EMBL/GenBank/DDBJ databases">
        <authorList>
            <person name="Pearce D."/>
        </authorList>
    </citation>
    <scope>NUCLEOTIDE SEQUENCE</scope>
    <source>
        <strain evidence="2">Mc</strain>
    </source>
</reference>